<sequence>MKKILCVKDHHCNDEFIAQSFSKQGMKVAKAYGFQESFHIMRTFVPDAVLVDIKSLEEESGKQFVQNLRDNNRLSHIPIVGIFDCDLPEDLTRYRTWGCDEFFSKEQDLADISRLVNQVIEQSQLKIPKILLMEDDPDLKNILKDALEPIGVAVIDVCNGFDAIRIFKNQKFDMLITDIMVKGLNGFQLIEMVSKEAPDIPIIVITGAYPKGFDSFATKLGINTHFQKPFDMELFAGSIAEILQNQRDVAQKISMEL</sequence>
<dbReference type="PROSITE" id="PS50110">
    <property type="entry name" value="RESPONSE_REGULATORY"/>
    <property type="match status" value="2"/>
</dbReference>
<dbReference type="OrthoDB" id="9800029at2"/>
<dbReference type="AlphaFoldDB" id="A0A1Y6BX67"/>
<name>A0A1Y6BX67_9BACT</name>
<evidence type="ECO:0000256" key="2">
    <source>
        <dbReference type="ARBA" id="ARBA00023012"/>
    </source>
</evidence>
<dbReference type="InterPro" id="IPR050595">
    <property type="entry name" value="Bact_response_regulator"/>
</dbReference>
<evidence type="ECO:0000256" key="1">
    <source>
        <dbReference type="ARBA" id="ARBA00022553"/>
    </source>
</evidence>
<feature type="modified residue" description="4-aspartylphosphate" evidence="3">
    <location>
        <position position="52"/>
    </location>
</feature>
<evidence type="ECO:0000313" key="6">
    <source>
        <dbReference type="Proteomes" id="UP000192907"/>
    </source>
</evidence>
<gene>
    <name evidence="5" type="ORF">SAMN06296036_10816</name>
</gene>
<dbReference type="Pfam" id="PF00072">
    <property type="entry name" value="Response_reg"/>
    <property type="match status" value="2"/>
</dbReference>
<dbReference type="InterPro" id="IPR001789">
    <property type="entry name" value="Sig_transdc_resp-reg_receiver"/>
</dbReference>
<dbReference type="EMBL" id="FWZT01000008">
    <property type="protein sequence ID" value="SMF24565.1"/>
    <property type="molecule type" value="Genomic_DNA"/>
</dbReference>
<dbReference type="Gene3D" id="3.40.50.2300">
    <property type="match status" value="2"/>
</dbReference>
<evidence type="ECO:0000259" key="4">
    <source>
        <dbReference type="PROSITE" id="PS50110"/>
    </source>
</evidence>
<evidence type="ECO:0000256" key="3">
    <source>
        <dbReference type="PROSITE-ProRule" id="PRU00169"/>
    </source>
</evidence>
<keyword evidence="2" id="KW-0902">Two-component regulatory system</keyword>
<accession>A0A1Y6BX67</accession>
<feature type="domain" description="Response regulatory" evidence="4">
    <location>
        <begin position="3"/>
        <end position="120"/>
    </location>
</feature>
<dbReference type="GO" id="GO:0000160">
    <property type="term" value="P:phosphorelay signal transduction system"/>
    <property type="evidence" value="ECO:0007669"/>
    <property type="project" value="UniProtKB-KW"/>
</dbReference>
<dbReference type="STRING" id="1513793.SAMN06296036_10816"/>
<dbReference type="CDD" id="cd00156">
    <property type="entry name" value="REC"/>
    <property type="match status" value="1"/>
</dbReference>
<dbReference type="RefSeq" id="WP_132319099.1">
    <property type="nucleotide sequence ID" value="NZ_FWZT01000008.1"/>
</dbReference>
<dbReference type="SUPFAM" id="SSF52172">
    <property type="entry name" value="CheY-like"/>
    <property type="match status" value="2"/>
</dbReference>
<protein>
    <submittedName>
        <fullName evidence="5">Response regulator receiver domain-containing protein</fullName>
    </submittedName>
</protein>
<keyword evidence="6" id="KW-1185">Reference proteome</keyword>
<proteinExistence type="predicted"/>
<feature type="modified residue" description="4-aspartylphosphate" evidence="3">
    <location>
        <position position="178"/>
    </location>
</feature>
<dbReference type="SMART" id="SM00448">
    <property type="entry name" value="REC"/>
    <property type="match status" value="2"/>
</dbReference>
<dbReference type="PANTHER" id="PTHR44591:SF14">
    <property type="entry name" value="PROTEIN PILG"/>
    <property type="match status" value="1"/>
</dbReference>
<reference evidence="6" key="1">
    <citation type="submission" date="2017-04" db="EMBL/GenBank/DDBJ databases">
        <authorList>
            <person name="Varghese N."/>
            <person name="Submissions S."/>
        </authorList>
    </citation>
    <scope>NUCLEOTIDE SEQUENCE [LARGE SCALE GENOMIC DNA]</scope>
    <source>
        <strain evidence="6">RKEM611</strain>
    </source>
</reference>
<dbReference type="InterPro" id="IPR011006">
    <property type="entry name" value="CheY-like_superfamily"/>
</dbReference>
<keyword evidence="1 3" id="KW-0597">Phosphoprotein</keyword>
<feature type="domain" description="Response regulatory" evidence="4">
    <location>
        <begin position="129"/>
        <end position="243"/>
    </location>
</feature>
<evidence type="ECO:0000313" key="5">
    <source>
        <dbReference type="EMBL" id="SMF24565.1"/>
    </source>
</evidence>
<dbReference type="Proteomes" id="UP000192907">
    <property type="component" value="Unassembled WGS sequence"/>
</dbReference>
<organism evidence="5 6">
    <name type="scientific">Pseudobacteriovorax antillogorgiicola</name>
    <dbReference type="NCBI Taxonomy" id="1513793"/>
    <lineage>
        <taxon>Bacteria</taxon>
        <taxon>Pseudomonadati</taxon>
        <taxon>Bdellovibrionota</taxon>
        <taxon>Oligoflexia</taxon>
        <taxon>Oligoflexales</taxon>
        <taxon>Pseudobacteriovoracaceae</taxon>
        <taxon>Pseudobacteriovorax</taxon>
    </lineage>
</organism>
<dbReference type="PANTHER" id="PTHR44591">
    <property type="entry name" value="STRESS RESPONSE REGULATOR PROTEIN 1"/>
    <property type="match status" value="1"/>
</dbReference>